<dbReference type="SUPFAM" id="SSF55486">
    <property type="entry name" value="Metalloproteases ('zincins'), catalytic domain"/>
    <property type="match status" value="1"/>
</dbReference>
<dbReference type="AlphaFoldDB" id="A0A2S8GIM9"/>
<gene>
    <name evidence="1" type="ORF">C5Y93_20335</name>
</gene>
<organism evidence="1 2">
    <name type="scientific">Blastopirellula marina</name>
    <dbReference type="NCBI Taxonomy" id="124"/>
    <lineage>
        <taxon>Bacteria</taxon>
        <taxon>Pseudomonadati</taxon>
        <taxon>Planctomycetota</taxon>
        <taxon>Planctomycetia</taxon>
        <taxon>Pirellulales</taxon>
        <taxon>Pirellulaceae</taxon>
        <taxon>Blastopirellula</taxon>
    </lineage>
</organism>
<dbReference type="InterPro" id="IPR010428">
    <property type="entry name" value="Zincin_1"/>
</dbReference>
<evidence type="ECO:0000313" key="1">
    <source>
        <dbReference type="EMBL" id="PQO44312.1"/>
    </source>
</evidence>
<dbReference type="InterPro" id="IPR038555">
    <property type="entry name" value="Zincin_1_sf"/>
</dbReference>
<name>A0A2S8GIM9_9BACT</name>
<dbReference type="RefSeq" id="WP_105337281.1">
    <property type="nucleotide sequence ID" value="NZ_PUHZ01000020.1"/>
</dbReference>
<reference evidence="1 2" key="1">
    <citation type="submission" date="2018-02" db="EMBL/GenBank/DDBJ databases">
        <title>Comparative genomes isolates from brazilian mangrove.</title>
        <authorList>
            <person name="Araujo J.E."/>
            <person name="Taketani R.G."/>
            <person name="Silva M.C.P."/>
            <person name="Loureco M.V."/>
            <person name="Andreote F.D."/>
        </authorList>
    </citation>
    <scope>NUCLEOTIDE SEQUENCE [LARGE SCALE GENOMIC DNA]</scope>
    <source>
        <strain evidence="1 2">Nap-Phe MGV</strain>
    </source>
</reference>
<accession>A0A2S8GIM9</accession>
<dbReference type="Pfam" id="PF06262">
    <property type="entry name" value="Zincin_1"/>
    <property type="match status" value="1"/>
</dbReference>
<dbReference type="EMBL" id="PUHZ01000020">
    <property type="protein sequence ID" value="PQO44312.1"/>
    <property type="molecule type" value="Genomic_DNA"/>
</dbReference>
<sequence length="131" mass="14601">MKPELRQLFDTELDAVLAALPEAVHQILDEVPLYVEDYPSLGLMKQLHIQHRSDLCGLYTGVPLNAKTVDDSGVLSDAVQIFREGIVAQTIAIAGDLNLEELRNQIRITILHELGHYHGLDEDDLQELGYG</sequence>
<evidence type="ECO:0000313" key="2">
    <source>
        <dbReference type="Proteomes" id="UP000237819"/>
    </source>
</evidence>
<comment type="caution">
    <text evidence="1">The sequence shown here is derived from an EMBL/GenBank/DDBJ whole genome shotgun (WGS) entry which is preliminary data.</text>
</comment>
<proteinExistence type="predicted"/>
<dbReference type="Gene3D" id="3.30.2010.20">
    <property type="match status" value="1"/>
</dbReference>
<dbReference type="Proteomes" id="UP000237819">
    <property type="component" value="Unassembled WGS sequence"/>
</dbReference>
<evidence type="ECO:0008006" key="3">
    <source>
        <dbReference type="Google" id="ProtNLM"/>
    </source>
</evidence>
<protein>
    <recommendedName>
        <fullName evidence="3">Metallopeptidase family protein</fullName>
    </recommendedName>
</protein>
<dbReference type="CDD" id="cd12952">
    <property type="entry name" value="MMP_ACEL2062"/>
    <property type="match status" value="1"/>
</dbReference>
<dbReference type="OrthoDB" id="9806895at2"/>